<organism evidence="1 2">
    <name type="scientific">Pistacia atlantica</name>
    <dbReference type="NCBI Taxonomy" id="434234"/>
    <lineage>
        <taxon>Eukaryota</taxon>
        <taxon>Viridiplantae</taxon>
        <taxon>Streptophyta</taxon>
        <taxon>Embryophyta</taxon>
        <taxon>Tracheophyta</taxon>
        <taxon>Spermatophyta</taxon>
        <taxon>Magnoliopsida</taxon>
        <taxon>eudicotyledons</taxon>
        <taxon>Gunneridae</taxon>
        <taxon>Pentapetalae</taxon>
        <taxon>rosids</taxon>
        <taxon>malvids</taxon>
        <taxon>Sapindales</taxon>
        <taxon>Anacardiaceae</taxon>
        <taxon>Pistacia</taxon>
    </lineage>
</organism>
<name>A0ACC1BQA0_9ROSI</name>
<sequence length="74" mass="7982">MASSTGEVPVFTDTNLGTHIAMAVSPDITTGDFKSEAEVKFLPSARFSPCKVCIPESERNMVSSYGSKAFDWFG</sequence>
<dbReference type="Proteomes" id="UP001164250">
    <property type="component" value="Chromosome 3"/>
</dbReference>
<keyword evidence="2" id="KW-1185">Reference proteome</keyword>
<gene>
    <name evidence="1" type="ORF">Patl1_03930</name>
</gene>
<protein>
    <submittedName>
        <fullName evidence="1">Uncharacterized protein</fullName>
    </submittedName>
</protein>
<reference evidence="2" key="1">
    <citation type="journal article" date="2023" name="G3 (Bethesda)">
        <title>Genome assembly and association tests identify interacting loci associated with vigor, precocity, and sex in interspecific pistachio rootstocks.</title>
        <authorList>
            <person name="Palmer W."/>
            <person name="Jacygrad E."/>
            <person name="Sagayaradj S."/>
            <person name="Cavanaugh K."/>
            <person name="Han R."/>
            <person name="Bertier L."/>
            <person name="Beede B."/>
            <person name="Kafkas S."/>
            <person name="Golino D."/>
            <person name="Preece J."/>
            <person name="Michelmore R."/>
        </authorList>
    </citation>
    <scope>NUCLEOTIDE SEQUENCE [LARGE SCALE GENOMIC DNA]</scope>
</reference>
<proteinExistence type="predicted"/>
<evidence type="ECO:0000313" key="1">
    <source>
        <dbReference type="EMBL" id="KAJ0101363.1"/>
    </source>
</evidence>
<evidence type="ECO:0000313" key="2">
    <source>
        <dbReference type="Proteomes" id="UP001164250"/>
    </source>
</evidence>
<comment type="caution">
    <text evidence="1">The sequence shown here is derived from an EMBL/GenBank/DDBJ whole genome shotgun (WGS) entry which is preliminary data.</text>
</comment>
<accession>A0ACC1BQA0</accession>
<dbReference type="EMBL" id="CM047899">
    <property type="protein sequence ID" value="KAJ0101363.1"/>
    <property type="molecule type" value="Genomic_DNA"/>
</dbReference>